<keyword evidence="8" id="KW-0963">Cytoplasm</keyword>
<comment type="caution">
    <text evidence="9">The sequence shown here is derived from an EMBL/GenBank/DDBJ whole genome shotgun (WGS) entry which is preliminary data.</text>
</comment>
<comment type="subcellular location">
    <subcellularLocation>
        <location evidence="8">Cytoplasm</location>
    </subcellularLocation>
</comment>
<accession>A0ABQ3FNM3</accession>
<dbReference type="Pfam" id="PF02130">
    <property type="entry name" value="YbeY"/>
    <property type="match status" value="1"/>
</dbReference>
<keyword evidence="10" id="KW-1185">Reference proteome</keyword>
<evidence type="ECO:0000256" key="8">
    <source>
        <dbReference type="HAMAP-Rule" id="MF_00009"/>
    </source>
</evidence>
<name>A0ABQ3FNM3_9GAMM</name>
<comment type="cofactor">
    <cofactor evidence="8">
        <name>Zn(2+)</name>
        <dbReference type="ChEBI" id="CHEBI:29105"/>
    </cofactor>
    <text evidence="8">Binds 1 zinc ion.</text>
</comment>
<evidence type="ECO:0000256" key="2">
    <source>
        <dbReference type="ARBA" id="ARBA00022517"/>
    </source>
</evidence>
<dbReference type="RefSeq" id="WP_189519222.1">
    <property type="nucleotide sequence ID" value="NZ_BMZM01000004.1"/>
</dbReference>
<feature type="binding site" evidence="8">
    <location>
        <position position="120"/>
    </location>
    <ligand>
        <name>Zn(2+)</name>
        <dbReference type="ChEBI" id="CHEBI:29105"/>
        <note>catalytic</note>
    </ligand>
</feature>
<sequence length="175" mass="19936">MSDAVYVDRQVAVDFDALPEAQALEHWFTTVLEHFPGESRREMTVRFASEAESRTLNHDYRGRDKSTNVLSFPFEAPPGVALPLLGDLVISPHVVEREALEQHKRLEDHFVHMIVHGTLHLLGLDHIDDDEAEAMEQLERDILSTLGISDPYAVIFEDDTRHDSHQVSEEKRTDA</sequence>
<dbReference type="Proteomes" id="UP000604243">
    <property type="component" value="Unassembled WGS sequence"/>
</dbReference>
<dbReference type="EMBL" id="BMZM01000004">
    <property type="protein sequence ID" value="GHC31596.1"/>
    <property type="molecule type" value="Genomic_DNA"/>
</dbReference>
<dbReference type="PANTHER" id="PTHR46986">
    <property type="entry name" value="ENDORIBONUCLEASE YBEY, CHLOROPLASTIC"/>
    <property type="match status" value="1"/>
</dbReference>
<evidence type="ECO:0000256" key="4">
    <source>
        <dbReference type="ARBA" id="ARBA00022723"/>
    </source>
</evidence>
<evidence type="ECO:0000256" key="3">
    <source>
        <dbReference type="ARBA" id="ARBA00022722"/>
    </source>
</evidence>
<dbReference type="Gene3D" id="3.40.390.30">
    <property type="entry name" value="Metalloproteases ('zincins'), catalytic domain"/>
    <property type="match status" value="1"/>
</dbReference>
<proteinExistence type="inferred from homology"/>
<evidence type="ECO:0000256" key="6">
    <source>
        <dbReference type="ARBA" id="ARBA00022801"/>
    </source>
</evidence>
<keyword evidence="3 8" id="KW-0540">Nuclease</keyword>
<keyword evidence="8" id="KW-0698">rRNA processing</keyword>
<feature type="binding site" evidence="8">
    <location>
        <position position="116"/>
    </location>
    <ligand>
        <name>Zn(2+)</name>
        <dbReference type="ChEBI" id="CHEBI:29105"/>
        <note>catalytic</note>
    </ligand>
</feature>
<dbReference type="HAMAP" id="MF_00009">
    <property type="entry name" value="Endoribonucl_YbeY"/>
    <property type="match status" value="1"/>
</dbReference>
<dbReference type="InterPro" id="IPR002036">
    <property type="entry name" value="YbeY"/>
</dbReference>
<evidence type="ECO:0000256" key="5">
    <source>
        <dbReference type="ARBA" id="ARBA00022759"/>
    </source>
</evidence>
<evidence type="ECO:0000256" key="7">
    <source>
        <dbReference type="ARBA" id="ARBA00022833"/>
    </source>
</evidence>
<gene>
    <name evidence="8 9" type="primary">ybeY</name>
    <name evidence="9" type="ORF">GCM10010082_27270</name>
</gene>
<organism evidence="9 10">
    <name type="scientific">Kushneria pakistanensis</name>
    <dbReference type="NCBI Taxonomy" id="1508770"/>
    <lineage>
        <taxon>Bacteria</taxon>
        <taxon>Pseudomonadati</taxon>
        <taxon>Pseudomonadota</taxon>
        <taxon>Gammaproteobacteria</taxon>
        <taxon>Oceanospirillales</taxon>
        <taxon>Halomonadaceae</taxon>
        <taxon>Kushneria</taxon>
    </lineage>
</organism>
<keyword evidence="6 8" id="KW-0378">Hydrolase</keyword>
<comment type="similarity">
    <text evidence="1 8">Belongs to the endoribonuclease YbeY family.</text>
</comment>
<dbReference type="PANTHER" id="PTHR46986:SF1">
    <property type="entry name" value="ENDORIBONUCLEASE YBEY, CHLOROPLASTIC"/>
    <property type="match status" value="1"/>
</dbReference>
<feature type="binding site" evidence="8">
    <location>
        <position position="126"/>
    </location>
    <ligand>
        <name>Zn(2+)</name>
        <dbReference type="ChEBI" id="CHEBI:29105"/>
        <note>catalytic</note>
    </ligand>
</feature>
<evidence type="ECO:0000313" key="9">
    <source>
        <dbReference type="EMBL" id="GHC31596.1"/>
    </source>
</evidence>
<comment type="function">
    <text evidence="8">Single strand-specific metallo-endoribonuclease involved in late-stage 70S ribosome quality control and in maturation of the 3' terminus of the 16S rRNA.</text>
</comment>
<evidence type="ECO:0000256" key="1">
    <source>
        <dbReference type="ARBA" id="ARBA00010875"/>
    </source>
</evidence>
<dbReference type="EC" id="3.1.-.-" evidence="8"/>
<protein>
    <recommendedName>
        <fullName evidence="8">Endoribonuclease YbeY</fullName>
        <ecNumber evidence="8">3.1.-.-</ecNumber>
    </recommendedName>
</protein>
<keyword evidence="5 8" id="KW-0255">Endonuclease</keyword>
<dbReference type="NCBIfam" id="TIGR00043">
    <property type="entry name" value="rRNA maturation RNase YbeY"/>
    <property type="match status" value="1"/>
</dbReference>
<keyword evidence="2 8" id="KW-0690">Ribosome biogenesis</keyword>
<evidence type="ECO:0000313" key="10">
    <source>
        <dbReference type="Proteomes" id="UP000604243"/>
    </source>
</evidence>
<dbReference type="InterPro" id="IPR023091">
    <property type="entry name" value="MetalPrtase_cat_dom_sf_prd"/>
</dbReference>
<keyword evidence="7 8" id="KW-0862">Zinc</keyword>
<reference evidence="10" key="1">
    <citation type="journal article" date="2019" name="Int. J. Syst. Evol. Microbiol.">
        <title>The Global Catalogue of Microorganisms (GCM) 10K type strain sequencing project: providing services to taxonomists for standard genome sequencing and annotation.</title>
        <authorList>
            <consortium name="The Broad Institute Genomics Platform"/>
            <consortium name="The Broad Institute Genome Sequencing Center for Infectious Disease"/>
            <person name="Wu L."/>
            <person name="Ma J."/>
        </authorList>
    </citation>
    <scope>NUCLEOTIDE SEQUENCE [LARGE SCALE GENOMIC DNA]</scope>
    <source>
        <strain evidence="10">KCTC 42082</strain>
    </source>
</reference>
<dbReference type="SUPFAM" id="SSF55486">
    <property type="entry name" value="Metalloproteases ('zincins'), catalytic domain"/>
    <property type="match status" value="1"/>
</dbReference>
<keyword evidence="4 8" id="KW-0479">Metal-binding</keyword>